<dbReference type="InterPro" id="IPR056884">
    <property type="entry name" value="NPHP3-like_N"/>
</dbReference>
<dbReference type="InterPro" id="IPR036770">
    <property type="entry name" value="Ankyrin_rpt-contain_sf"/>
</dbReference>
<name>A0A9Q0B1A0_9PEZI</name>
<dbReference type="GO" id="GO:0070485">
    <property type="term" value="P:dehydro-D-arabinono-1,4-lactone biosynthetic process"/>
    <property type="evidence" value="ECO:0007669"/>
    <property type="project" value="TreeGrafter"/>
</dbReference>
<keyword evidence="6" id="KW-1185">Reference proteome</keyword>
<protein>
    <submittedName>
        <fullName evidence="5">L-galactose dehydrogenase</fullName>
    </submittedName>
</protein>
<dbReference type="InterPro" id="IPR036812">
    <property type="entry name" value="NAD(P)_OxRdtase_dom_sf"/>
</dbReference>
<feature type="domain" description="NADP-dependent oxidoreductase" evidence="3">
    <location>
        <begin position="22"/>
        <end position="346"/>
    </location>
</feature>
<keyword evidence="1" id="KW-0677">Repeat</keyword>
<proteinExistence type="predicted"/>
<evidence type="ECO:0000313" key="6">
    <source>
        <dbReference type="Proteomes" id="UP001056436"/>
    </source>
</evidence>
<dbReference type="SUPFAM" id="SSF48403">
    <property type="entry name" value="Ankyrin repeat"/>
    <property type="match status" value="1"/>
</dbReference>
<evidence type="ECO:0000259" key="3">
    <source>
        <dbReference type="Pfam" id="PF00248"/>
    </source>
</evidence>
<evidence type="ECO:0000259" key="4">
    <source>
        <dbReference type="Pfam" id="PF24883"/>
    </source>
</evidence>
<sequence length="1417" mass="158251">MATTTSLNPASRPSIASVLPPVFLGTATFNTQHVKDPLQMPYRQIVSRALELGVNGFDTSPYYGPSEVLLGDALAAHTAATNIPRESYVLVTKAGRIAGNEFDYSPAYVRYSVLRSLSRLNTTYLDLVYMHDVEFVSPAEVLAAVQTLRQLRDEGKIRYVGISGFPVHVLCSLAEMILAETGEALDAILSYGHFTIQNPTLGLAEVVAGPDHTDEQSPLRRFRNAGVQVVLNASMLGMGLLTSTGVPARTETAEGKAGVIASWHPAPDDLRSACQKLSAIASDAGERLETVALHWSMEEYARVGAAAGLGVQLPGQSGDVRVGGSVMGVTSTAELEQTVESWKLVLQGLAAGSEASARYEKLKALVEQKMWPELGVWKGYSWASPDEGFQNERSADKFGLIPEEDELMTNFMTRISSNFPHGDAGYGIVMRRTIAATNNWTGVVRLRHSLPWAHFEAFCQLLSGAIEIIRRDLPAHSLIVSSPFSPFQMAEAFGLVASVFATIQIADRVVSICKHYIENVRDAPSDLRTILVECSSVGAVLQNVEFLLKFEEPYSALRRALDGDAGPVAECHGAIEQLEKLIASDQNQAQGPPDSTRRKVQVTLRNLAWPLKETKARKLLQDVARCKNTISLALTATSSHDIKLIREGTSRIQQVLTENQRNDVYKWLRHTDPSSIHYRACTNHEPGTCEWMSRTPEWAQFSQGDVRCLWIHGIPGAGKTILASQLAEKIEENCRQSTSSDSVSIGIHYYCYFGHNQDESAPFLRWVLERMCRKVDQVPDHLWKLFKDGKDPSLSDLLTALEAVSRYFSSVHITIDAVDESSPREELLKVLRDLATDLRFSNIRLLVTSREYLDIEKVMEEVSTGISMRNKYLDADIRLYTESRLAINDKLKDWTEDVRQEALEALCIGAKGMFRWIVCQLDSLRRIKGSKAAIMNELRNLPKTLDEAYDKILEAIPEEDLQIVVSALDWICFNNKVFGRKWIDSNVLIEAIQKDLSRQSRCAKDYRYDVDFLRELCGCLVTVTADVEFDFCGGLEISFSHYTVMEYLATSIRFSPECCFRLDKSTALSERASIISSEAFQYKIGETRTLENHRTSPTLTWQFDFGTYCSLAVMKMIRDCEDVLLQNEELAIMLTTSHHSRTHPFDTIHNMELIEDGEPVVEIFLGWHSDIVFYAPPQPEVRILIGFLYLQAFKLADSMLRKEGCAGNLLQTIVHMGYRFDFEESIQNFHLPLMSFLAATGSESFMGEALHHLLTNWHEAIDFRCLLLDFVALHGHEEYREYPLSALPACIEMCRLEELLDLGAETDAPDFVVTPLQVAVACLDQDGVEILLEGGANPDARGNPAAMNRPEHTILRACDYLSGMTPLQICRYKTQKPCLKALLDCGGIFKGFVNDRLENIEEISGRIEAMLLKYGAT</sequence>
<dbReference type="EMBL" id="SDAQ01000030">
    <property type="protein sequence ID" value="KAI3553455.1"/>
    <property type="molecule type" value="Genomic_DNA"/>
</dbReference>
<evidence type="ECO:0000313" key="5">
    <source>
        <dbReference type="EMBL" id="KAI3553455.1"/>
    </source>
</evidence>
<accession>A0A9Q0B1A0</accession>
<dbReference type="OrthoDB" id="194358at2759"/>
<dbReference type="PANTHER" id="PTHR42686">
    <property type="entry name" value="GH17980P-RELATED"/>
    <property type="match status" value="1"/>
</dbReference>
<organism evidence="5 6">
    <name type="scientific">Colletotrichum abscissum</name>
    <dbReference type="NCBI Taxonomy" id="1671311"/>
    <lineage>
        <taxon>Eukaryota</taxon>
        <taxon>Fungi</taxon>
        <taxon>Dikarya</taxon>
        <taxon>Ascomycota</taxon>
        <taxon>Pezizomycotina</taxon>
        <taxon>Sordariomycetes</taxon>
        <taxon>Hypocreomycetidae</taxon>
        <taxon>Glomerellales</taxon>
        <taxon>Glomerellaceae</taxon>
        <taxon>Colletotrichum</taxon>
        <taxon>Colletotrichum acutatum species complex</taxon>
    </lineage>
</organism>
<dbReference type="GO" id="GO:0005829">
    <property type="term" value="C:cytosol"/>
    <property type="evidence" value="ECO:0007669"/>
    <property type="project" value="TreeGrafter"/>
</dbReference>
<dbReference type="Gene3D" id="3.20.20.100">
    <property type="entry name" value="NADP-dependent oxidoreductase domain"/>
    <property type="match status" value="1"/>
</dbReference>
<dbReference type="InterPro" id="IPR044480">
    <property type="entry name" value="Ara2-like"/>
</dbReference>
<dbReference type="InterPro" id="IPR027417">
    <property type="entry name" value="P-loop_NTPase"/>
</dbReference>
<evidence type="ECO:0000256" key="2">
    <source>
        <dbReference type="ARBA" id="ARBA00023002"/>
    </source>
</evidence>
<dbReference type="GO" id="GO:0045290">
    <property type="term" value="F:D-arabinose 1-dehydrogenase [NAD(P)+] activity"/>
    <property type="evidence" value="ECO:0007669"/>
    <property type="project" value="InterPro"/>
</dbReference>
<dbReference type="Pfam" id="PF00248">
    <property type="entry name" value="Aldo_ket_red"/>
    <property type="match status" value="1"/>
</dbReference>
<comment type="caution">
    <text evidence="5">The sequence shown here is derived from an EMBL/GenBank/DDBJ whole genome shotgun (WGS) entry which is preliminary data.</text>
</comment>
<dbReference type="InterPro" id="IPR020471">
    <property type="entry name" value="AKR"/>
</dbReference>
<dbReference type="Gene3D" id="3.40.50.300">
    <property type="entry name" value="P-loop containing nucleotide triphosphate hydrolases"/>
    <property type="match status" value="1"/>
</dbReference>
<dbReference type="CDD" id="cd19164">
    <property type="entry name" value="AKR_ARA2"/>
    <property type="match status" value="1"/>
</dbReference>
<dbReference type="InterPro" id="IPR023210">
    <property type="entry name" value="NADP_OxRdtase_dom"/>
</dbReference>
<evidence type="ECO:0000256" key="1">
    <source>
        <dbReference type="ARBA" id="ARBA00022737"/>
    </source>
</evidence>
<dbReference type="PANTHER" id="PTHR42686:SF1">
    <property type="entry name" value="GH17980P-RELATED"/>
    <property type="match status" value="1"/>
</dbReference>
<reference evidence="5" key="1">
    <citation type="submission" date="2019-01" db="EMBL/GenBank/DDBJ databases">
        <title>Colletotrichum abscissum LGMF1257.</title>
        <authorList>
            <person name="Baroncelli R."/>
        </authorList>
    </citation>
    <scope>NUCLEOTIDE SEQUENCE</scope>
    <source>
        <strain evidence="5">Ca142</strain>
    </source>
</reference>
<feature type="domain" description="Nephrocystin 3-like N-terminal" evidence="4">
    <location>
        <begin position="687"/>
        <end position="850"/>
    </location>
</feature>
<dbReference type="SUPFAM" id="SSF52540">
    <property type="entry name" value="P-loop containing nucleoside triphosphate hydrolases"/>
    <property type="match status" value="1"/>
</dbReference>
<dbReference type="Gene3D" id="1.25.40.20">
    <property type="entry name" value="Ankyrin repeat-containing domain"/>
    <property type="match status" value="1"/>
</dbReference>
<gene>
    <name evidence="5" type="ORF">CABS02_06327</name>
</gene>
<dbReference type="Pfam" id="PF24883">
    <property type="entry name" value="NPHP3_N"/>
    <property type="match status" value="1"/>
</dbReference>
<dbReference type="Proteomes" id="UP001056436">
    <property type="component" value="Unassembled WGS sequence"/>
</dbReference>
<keyword evidence="2" id="KW-0560">Oxidoreductase</keyword>
<dbReference type="SUPFAM" id="SSF51430">
    <property type="entry name" value="NAD(P)-linked oxidoreductase"/>
    <property type="match status" value="1"/>
</dbReference>